<organism evidence="2 3">
    <name type="scientific">Rhizobium laguerreae</name>
    <dbReference type="NCBI Taxonomy" id="1076926"/>
    <lineage>
        <taxon>Bacteria</taxon>
        <taxon>Pseudomonadati</taxon>
        <taxon>Pseudomonadota</taxon>
        <taxon>Alphaproteobacteria</taxon>
        <taxon>Hyphomicrobiales</taxon>
        <taxon>Rhizobiaceae</taxon>
        <taxon>Rhizobium/Agrobacterium group</taxon>
        <taxon>Rhizobium</taxon>
    </lineage>
</organism>
<feature type="compositionally biased region" description="Gly residues" evidence="1">
    <location>
        <begin position="1"/>
        <end position="10"/>
    </location>
</feature>
<dbReference type="NCBIfam" id="TIGR01965">
    <property type="entry name" value="VCBS_repeat"/>
    <property type="match status" value="1"/>
</dbReference>
<name>A0A7Y2W930_9HYPH</name>
<protein>
    <submittedName>
        <fullName evidence="2">Uncharacterized protein</fullName>
    </submittedName>
</protein>
<evidence type="ECO:0000256" key="1">
    <source>
        <dbReference type="SAM" id="MobiDB-lite"/>
    </source>
</evidence>
<proteinExistence type="predicted"/>
<evidence type="ECO:0000313" key="2">
    <source>
        <dbReference type="EMBL" id="NNH67367.1"/>
    </source>
</evidence>
<gene>
    <name evidence="2" type="ORF">HLI17_29615</name>
</gene>
<reference evidence="2 3" key="1">
    <citation type="submission" date="2020-04" db="EMBL/GenBank/DDBJ databases">
        <title>Rhizobium bacterial biofertilizers improve the content of phenolic compounds of Lactuca sativa L. under non-saline and saline-stress conditions.</title>
        <authorList>
            <person name="Ayuso-Calles M."/>
            <person name="Garcia-Estevez I."/>
            <person name="Jimenez-Gomez A."/>
            <person name="Flores-Felix J.D."/>
            <person name="Escribano-Bailon M."/>
            <person name="Rivas R."/>
        </authorList>
    </citation>
    <scope>NUCLEOTIDE SEQUENCE [LARGE SCALE GENOMIC DNA]</scope>
    <source>
        <strain evidence="2 3">GPTR02</strain>
    </source>
</reference>
<accession>A0A7Y2W930</accession>
<feature type="region of interest" description="Disordered" evidence="1">
    <location>
        <begin position="1"/>
        <end position="20"/>
    </location>
</feature>
<comment type="caution">
    <text evidence="2">The sequence shown here is derived from an EMBL/GenBank/DDBJ whole genome shotgun (WGS) entry which is preliminary data.</text>
</comment>
<dbReference type="AlphaFoldDB" id="A0A7Y2W930"/>
<evidence type="ECO:0000313" key="3">
    <source>
        <dbReference type="Proteomes" id="UP000530654"/>
    </source>
</evidence>
<dbReference type="Proteomes" id="UP000530654">
    <property type="component" value="Unassembled WGS sequence"/>
</dbReference>
<dbReference type="RefSeq" id="WP_206119920.1">
    <property type="nucleotide sequence ID" value="NZ_JABEQY010000037.1"/>
</dbReference>
<feature type="non-terminal residue" evidence="2">
    <location>
        <position position="198"/>
    </location>
</feature>
<dbReference type="InterPro" id="IPR010221">
    <property type="entry name" value="VCBS_dom"/>
</dbReference>
<sequence>MSTQSTGGGSTTSFSNTPQAKDDSYIWTEDQLLSLQLYNAATKTITLDVMSNDLGGNAKSLFSVDDGDGNPITADYELLAKDIGANGASAWEKTLLGNWVRINNGKIEYRLSDGSGIAGSGADINTLSAGEILKDSFVYAIRLGNGTLSEANVSISLTGANDAASIVVDATVTDDRATVEAGAAGSGDPNASGKLTVS</sequence>
<dbReference type="EMBL" id="JABEQY010000037">
    <property type="protein sequence ID" value="NNH67367.1"/>
    <property type="molecule type" value="Genomic_DNA"/>
</dbReference>